<accession>A0ABP9I784</accession>
<comment type="caution">
    <text evidence="1">The sequence shown here is derived from an EMBL/GenBank/DDBJ whole genome shotgun (WGS) entry which is preliminary data.</text>
</comment>
<sequence>MSQGNVVRLPRRRPEKLCPFCGALLPANSRPERIYCSSRCRSAQWRLLRRSRARVAALVRGIESRVRCPECGAIWTSGVERATRAVYCSDRCRVRACRRRKESDEST</sequence>
<evidence type="ECO:0008006" key="3">
    <source>
        <dbReference type="Google" id="ProtNLM"/>
    </source>
</evidence>
<organism evidence="1 2">
    <name type="scientific">Yinghuangia aomiensis</name>
    <dbReference type="NCBI Taxonomy" id="676205"/>
    <lineage>
        <taxon>Bacteria</taxon>
        <taxon>Bacillati</taxon>
        <taxon>Actinomycetota</taxon>
        <taxon>Actinomycetes</taxon>
        <taxon>Kitasatosporales</taxon>
        <taxon>Streptomycetaceae</taxon>
        <taxon>Yinghuangia</taxon>
    </lineage>
</organism>
<name>A0ABP9I784_9ACTN</name>
<evidence type="ECO:0000313" key="1">
    <source>
        <dbReference type="EMBL" id="GAA4990061.1"/>
    </source>
</evidence>
<dbReference type="EMBL" id="BAABHS010000038">
    <property type="protein sequence ID" value="GAA4990061.1"/>
    <property type="molecule type" value="Genomic_DNA"/>
</dbReference>
<reference evidence="2" key="1">
    <citation type="journal article" date="2019" name="Int. J. Syst. Evol. Microbiol.">
        <title>The Global Catalogue of Microorganisms (GCM) 10K type strain sequencing project: providing services to taxonomists for standard genome sequencing and annotation.</title>
        <authorList>
            <consortium name="The Broad Institute Genomics Platform"/>
            <consortium name="The Broad Institute Genome Sequencing Center for Infectious Disease"/>
            <person name="Wu L."/>
            <person name="Ma J."/>
        </authorList>
    </citation>
    <scope>NUCLEOTIDE SEQUENCE [LARGE SCALE GENOMIC DNA]</scope>
    <source>
        <strain evidence="2">JCM 17986</strain>
    </source>
</reference>
<proteinExistence type="predicted"/>
<keyword evidence="2" id="KW-1185">Reference proteome</keyword>
<dbReference type="Proteomes" id="UP001500466">
    <property type="component" value="Unassembled WGS sequence"/>
</dbReference>
<gene>
    <name evidence="1" type="ORF">GCM10023205_71670</name>
</gene>
<protein>
    <recommendedName>
        <fullName evidence="3">DUF2256 domain-containing protein</fullName>
    </recommendedName>
</protein>
<evidence type="ECO:0000313" key="2">
    <source>
        <dbReference type="Proteomes" id="UP001500466"/>
    </source>
</evidence>